<feature type="domain" description="Response regulatory" evidence="17">
    <location>
        <begin position="623"/>
        <end position="740"/>
    </location>
</feature>
<feature type="domain" description="HPt" evidence="20">
    <location>
        <begin position="764"/>
        <end position="859"/>
    </location>
</feature>
<dbReference type="InterPro" id="IPR036641">
    <property type="entry name" value="HPT_dom_sf"/>
</dbReference>
<dbReference type="InterPro" id="IPR003661">
    <property type="entry name" value="HisK_dim/P_dom"/>
</dbReference>
<dbReference type="InterPro" id="IPR011006">
    <property type="entry name" value="CheY-like_superfamily"/>
</dbReference>
<keyword evidence="7" id="KW-0808">Transferase</keyword>
<dbReference type="SUPFAM" id="SSF52172">
    <property type="entry name" value="CheY-like"/>
    <property type="match status" value="1"/>
</dbReference>
<dbReference type="SMART" id="SM00091">
    <property type="entry name" value="PAS"/>
    <property type="match status" value="1"/>
</dbReference>
<dbReference type="SUPFAM" id="SSF47384">
    <property type="entry name" value="Homodimeric domain of signal transducing histidine kinase"/>
    <property type="match status" value="1"/>
</dbReference>
<dbReference type="GO" id="GO:0016301">
    <property type="term" value="F:kinase activity"/>
    <property type="evidence" value="ECO:0007669"/>
    <property type="project" value="UniProtKB-KW"/>
</dbReference>
<dbReference type="InterPro" id="IPR013767">
    <property type="entry name" value="PAS_fold"/>
</dbReference>
<dbReference type="InterPro" id="IPR000014">
    <property type="entry name" value="PAS"/>
</dbReference>
<dbReference type="PRINTS" id="PR00344">
    <property type="entry name" value="BCTRLSENSOR"/>
</dbReference>
<dbReference type="SUPFAM" id="SSF47226">
    <property type="entry name" value="Histidine-containing phosphotransfer domain, HPT domain"/>
    <property type="match status" value="1"/>
</dbReference>
<sequence length="869" mass="96302">MRQPNRTSIFTFVLALLIAATAWSGLSNGLAALRQAAELERATSDNVPWNLAQLEIEYLRFADALDAYLLPDPTDVSEQGEGEAALARLREVRLRFDILFSRISTIQQSPLFTEIRENENLKPKLFALAEFATETATELDSLPPTSLADLSALDARTEAQRRNIRRIALAGVTVIAELAAQRRLDLSESLWQMALASLASSLLLLFSIFRIWQAQRDTRFAATTMEGVARRLQAIISTSPIPIVIADQDMRIVEFNKASERVFGYTRREALSGDVGTLLVPEELRARHREGLRRYKRTGEKHIIGQSGVKISALRKDATVFPAEIELSEGSDQSGRFFVAYIRDVTSQEAHEKELREARDAALAGAKAKERVLTTVSHEMRTPLQGIMGALELLRSRTLTDAQEQYLDILERSSLHLLRHIEDLLAVARSGRKGIDIEYRSVDVRELVGDVRRDHLALAAESGNEIVVANWARDQPNFVCDPMRLRQVLDNLVSNALKFTCNGRVELGCCRDERDEMIEFWVADNGIGIANDELPHIFDDFYTTKSPNTRAFDGTGLGLGIAARVVGALGGRIWVESRVGRGSTFRFQVPLAPKADIDSATGDDPILKPTPETGPALLGDELRILLAEDNEISRKIVSETLRNAGFDVTAVADGEDGLKKLGQSNFDLIFLDISMPRMDGLEALRHIRSRAGPNAKVPVIALTAHVLEEDQKRFAEAGFDAVLGKPTSRAQLLAVIRRLVKQAGSTRHNEFDGSFFDEMVETLGLPMAREMVDKFETDVNASLDSLEQTLKEDGTNDAFARLAHQLCGLSAMFGAYDLEQVFRKLEAENGESGSGRDDERVATLIRKARDQASRVLSMLKDEVANKRSG</sequence>
<keyword evidence="22" id="KW-1185">Reference proteome</keyword>
<evidence type="ECO:0000256" key="15">
    <source>
        <dbReference type="PROSITE-ProRule" id="PRU00169"/>
    </source>
</evidence>
<dbReference type="SMART" id="SM00388">
    <property type="entry name" value="HisKA"/>
    <property type="match status" value="1"/>
</dbReference>
<dbReference type="InterPro" id="IPR036890">
    <property type="entry name" value="HATPase_C_sf"/>
</dbReference>
<dbReference type="Pfam" id="PF00989">
    <property type="entry name" value="PAS"/>
    <property type="match status" value="1"/>
</dbReference>
<feature type="modified residue" description="Phosphohistidine" evidence="14">
    <location>
        <position position="804"/>
    </location>
</feature>
<evidence type="ECO:0000256" key="13">
    <source>
        <dbReference type="ARBA" id="ARBA00023136"/>
    </source>
</evidence>
<dbReference type="EMBL" id="BMGI01000001">
    <property type="protein sequence ID" value="GGD24911.1"/>
    <property type="molecule type" value="Genomic_DNA"/>
</dbReference>
<feature type="domain" description="PAC" evidence="19">
    <location>
        <begin position="307"/>
        <end position="357"/>
    </location>
</feature>
<keyword evidence="9 21" id="KW-0418">Kinase</keyword>
<dbReference type="InterPro" id="IPR001789">
    <property type="entry name" value="Sig_transdc_resp-reg_receiver"/>
</dbReference>
<evidence type="ECO:0000256" key="11">
    <source>
        <dbReference type="ARBA" id="ARBA00022989"/>
    </source>
</evidence>
<dbReference type="CDD" id="cd00130">
    <property type="entry name" value="PAS"/>
    <property type="match status" value="1"/>
</dbReference>
<evidence type="ECO:0000256" key="8">
    <source>
        <dbReference type="ARBA" id="ARBA00022692"/>
    </source>
</evidence>
<keyword evidence="10" id="KW-0547">Nucleotide-binding</keyword>
<reference evidence="22" key="1">
    <citation type="journal article" date="2019" name="Int. J. Syst. Evol. Microbiol.">
        <title>The Global Catalogue of Microorganisms (GCM) 10K type strain sequencing project: providing services to taxonomists for standard genome sequencing and annotation.</title>
        <authorList>
            <consortium name="The Broad Institute Genomics Platform"/>
            <consortium name="The Broad Institute Genome Sequencing Center for Infectious Disease"/>
            <person name="Wu L."/>
            <person name="Ma J."/>
        </authorList>
    </citation>
    <scope>NUCLEOTIDE SEQUENCE [LARGE SCALE GENOMIC DNA]</scope>
    <source>
        <strain evidence="22">CGMCC 1.12922</strain>
    </source>
</reference>
<dbReference type="PROSITE" id="PS50894">
    <property type="entry name" value="HPT"/>
    <property type="match status" value="1"/>
</dbReference>
<keyword evidence="5" id="KW-0997">Cell inner membrane</keyword>
<evidence type="ECO:0000313" key="22">
    <source>
        <dbReference type="Proteomes" id="UP000617355"/>
    </source>
</evidence>
<dbReference type="PROSITE" id="PS50112">
    <property type="entry name" value="PAS"/>
    <property type="match status" value="1"/>
</dbReference>
<keyword evidence="6 15" id="KW-0597">Phosphoprotein</keyword>
<dbReference type="Pfam" id="PF02518">
    <property type="entry name" value="HATPase_c"/>
    <property type="match status" value="1"/>
</dbReference>
<keyword evidence="10" id="KW-0067">ATP-binding</keyword>
<dbReference type="Gene3D" id="3.40.50.2300">
    <property type="match status" value="1"/>
</dbReference>
<comment type="catalytic activity">
    <reaction evidence="1">
        <text>ATP + protein L-histidine = ADP + protein N-phospho-L-histidine.</text>
        <dbReference type="EC" id="2.7.13.3"/>
    </reaction>
</comment>
<dbReference type="NCBIfam" id="TIGR00229">
    <property type="entry name" value="sensory_box"/>
    <property type="match status" value="1"/>
</dbReference>
<dbReference type="PROSITE" id="PS50113">
    <property type="entry name" value="PAC"/>
    <property type="match status" value="1"/>
</dbReference>
<evidence type="ECO:0000259" key="18">
    <source>
        <dbReference type="PROSITE" id="PS50112"/>
    </source>
</evidence>
<proteinExistence type="predicted"/>
<dbReference type="CDD" id="cd17546">
    <property type="entry name" value="REC_hyHK_CKI1_RcsC-like"/>
    <property type="match status" value="1"/>
</dbReference>
<keyword evidence="12" id="KW-0902">Two-component regulatory system</keyword>
<evidence type="ECO:0000256" key="6">
    <source>
        <dbReference type="ARBA" id="ARBA00022553"/>
    </source>
</evidence>
<keyword evidence="4" id="KW-1003">Cell membrane</keyword>
<dbReference type="InterPro" id="IPR000700">
    <property type="entry name" value="PAS-assoc_C"/>
</dbReference>
<evidence type="ECO:0000256" key="1">
    <source>
        <dbReference type="ARBA" id="ARBA00000085"/>
    </source>
</evidence>
<feature type="domain" description="PAS" evidence="18">
    <location>
        <begin position="228"/>
        <end position="299"/>
    </location>
</feature>
<feature type="modified residue" description="4-aspartylphosphate" evidence="15">
    <location>
        <position position="672"/>
    </location>
</feature>
<evidence type="ECO:0000256" key="9">
    <source>
        <dbReference type="ARBA" id="ARBA00022777"/>
    </source>
</evidence>
<dbReference type="Gene3D" id="3.30.450.20">
    <property type="entry name" value="PAS domain"/>
    <property type="match status" value="1"/>
</dbReference>
<dbReference type="InterPro" id="IPR008207">
    <property type="entry name" value="Sig_transdc_His_kin_Hpt_dom"/>
</dbReference>
<evidence type="ECO:0000256" key="4">
    <source>
        <dbReference type="ARBA" id="ARBA00022475"/>
    </source>
</evidence>
<dbReference type="InterPro" id="IPR005467">
    <property type="entry name" value="His_kinase_dom"/>
</dbReference>
<evidence type="ECO:0000259" key="19">
    <source>
        <dbReference type="PROSITE" id="PS50113"/>
    </source>
</evidence>
<evidence type="ECO:0000259" key="20">
    <source>
        <dbReference type="PROSITE" id="PS50894"/>
    </source>
</evidence>
<protein>
    <recommendedName>
        <fullName evidence="3">histidine kinase</fullName>
        <ecNumber evidence="3">2.7.13.3</ecNumber>
    </recommendedName>
</protein>
<organism evidence="21 22">
    <name type="scientific">Sinisalibacter lacisalsi</name>
    <dbReference type="NCBI Taxonomy" id="1526570"/>
    <lineage>
        <taxon>Bacteria</taxon>
        <taxon>Pseudomonadati</taxon>
        <taxon>Pseudomonadota</taxon>
        <taxon>Alphaproteobacteria</taxon>
        <taxon>Rhodobacterales</taxon>
        <taxon>Roseobacteraceae</taxon>
        <taxon>Sinisalibacter</taxon>
    </lineage>
</organism>
<gene>
    <name evidence="21" type="ORF">GCM10011358_06710</name>
</gene>
<keyword evidence="8" id="KW-0812">Transmembrane</keyword>
<evidence type="ECO:0000259" key="16">
    <source>
        <dbReference type="PROSITE" id="PS50109"/>
    </source>
</evidence>
<dbReference type="Proteomes" id="UP000617355">
    <property type="component" value="Unassembled WGS sequence"/>
</dbReference>
<dbReference type="InterPro" id="IPR035965">
    <property type="entry name" value="PAS-like_dom_sf"/>
</dbReference>
<evidence type="ECO:0000256" key="14">
    <source>
        <dbReference type="PROSITE-ProRule" id="PRU00110"/>
    </source>
</evidence>
<evidence type="ECO:0000256" key="12">
    <source>
        <dbReference type="ARBA" id="ARBA00023012"/>
    </source>
</evidence>
<evidence type="ECO:0000256" key="3">
    <source>
        <dbReference type="ARBA" id="ARBA00012438"/>
    </source>
</evidence>
<dbReference type="PANTHER" id="PTHR43047">
    <property type="entry name" value="TWO-COMPONENT HISTIDINE PROTEIN KINASE"/>
    <property type="match status" value="1"/>
</dbReference>
<accession>A0ABQ1QH87</accession>
<dbReference type="Gene3D" id="1.10.287.130">
    <property type="match status" value="1"/>
</dbReference>
<comment type="subcellular location">
    <subcellularLocation>
        <location evidence="2">Cell inner membrane</location>
        <topology evidence="2">Multi-pass membrane protein</topology>
    </subcellularLocation>
</comment>
<keyword evidence="13" id="KW-0472">Membrane</keyword>
<evidence type="ECO:0000256" key="2">
    <source>
        <dbReference type="ARBA" id="ARBA00004429"/>
    </source>
</evidence>
<dbReference type="RefSeq" id="WP_229738035.1">
    <property type="nucleotide sequence ID" value="NZ_BMGI01000001.1"/>
</dbReference>
<dbReference type="EC" id="2.7.13.3" evidence="3"/>
<dbReference type="Gene3D" id="1.20.120.160">
    <property type="entry name" value="HPT domain"/>
    <property type="match status" value="1"/>
</dbReference>
<evidence type="ECO:0000259" key="17">
    <source>
        <dbReference type="PROSITE" id="PS50110"/>
    </source>
</evidence>
<dbReference type="Pfam" id="PF00072">
    <property type="entry name" value="Response_reg"/>
    <property type="match status" value="1"/>
</dbReference>
<dbReference type="Pfam" id="PF00512">
    <property type="entry name" value="HisKA"/>
    <property type="match status" value="1"/>
</dbReference>
<dbReference type="InterPro" id="IPR004358">
    <property type="entry name" value="Sig_transdc_His_kin-like_C"/>
</dbReference>
<dbReference type="SUPFAM" id="SSF55785">
    <property type="entry name" value="PYP-like sensor domain (PAS domain)"/>
    <property type="match status" value="1"/>
</dbReference>
<dbReference type="SMART" id="SM00387">
    <property type="entry name" value="HATPase_c"/>
    <property type="match status" value="1"/>
</dbReference>
<dbReference type="PROSITE" id="PS50109">
    <property type="entry name" value="HIS_KIN"/>
    <property type="match status" value="1"/>
</dbReference>
<dbReference type="SMART" id="SM00448">
    <property type="entry name" value="REC"/>
    <property type="match status" value="1"/>
</dbReference>
<dbReference type="Gene3D" id="3.30.565.10">
    <property type="entry name" value="Histidine kinase-like ATPase, C-terminal domain"/>
    <property type="match status" value="1"/>
</dbReference>
<comment type="caution">
    <text evidence="21">The sequence shown here is derived from an EMBL/GenBank/DDBJ whole genome shotgun (WGS) entry which is preliminary data.</text>
</comment>
<dbReference type="InterPro" id="IPR003594">
    <property type="entry name" value="HATPase_dom"/>
</dbReference>
<name>A0ABQ1QH87_9RHOB</name>
<keyword evidence="11" id="KW-1133">Transmembrane helix</keyword>
<dbReference type="CDD" id="cd16922">
    <property type="entry name" value="HATPase_EvgS-ArcB-TorS-like"/>
    <property type="match status" value="1"/>
</dbReference>
<dbReference type="SUPFAM" id="SSF55874">
    <property type="entry name" value="ATPase domain of HSP90 chaperone/DNA topoisomerase II/histidine kinase"/>
    <property type="match status" value="1"/>
</dbReference>
<evidence type="ECO:0000313" key="21">
    <source>
        <dbReference type="EMBL" id="GGD24911.1"/>
    </source>
</evidence>
<evidence type="ECO:0000256" key="10">
    <source>
        <dbReference type="ARBA" id="ARBA00022840"/>
    </source>
</evidence>
<evidence type="ECO:0000256" key="5">
    <source>
        <dbReference type="ARBA" id="ARBA00022519"/>
    </source>
</evidence>
<dbReference type="CDD" id="cd00082">
    <property type="entry name" value="HisKA"/>
    <property type="match status" value="1"/>
</dbReference>
<feature type="domain" description="Histidine kinase" evidence="16">
    <location>
        <begin position="375"/>
        <end position="593"/>
    </location>
</feature>
<evidence type="ECO:0000256" key="7">
    <source>
        <dbReference type="ARBA" id="ARBA00022679"/>
    </source>
</evidence>
<dbReference type="PROSITE" id="PS50110">
    <property type="entry name" value="RESPONSE_REGULATORY"/>
    <property type="match status" value="1"/>
</dbReference>
<dbReference type="InterPro" id="IPR036097">
    <property type="entry name" value="HisK_dim/P_sf"/>
</dbReference>
<dbReference type="Pfam" id="PF01627">
    <property type="entry name" value="Hpt"/>
    <property type="match status" value="1"/>
</dbReference>